<evidence type="ECO:0000259" key="5">
    <source>
        <dbReference type="PROSITE" id="PS51464"/>
    </source>
</evidence>
<dbReference type="Proteomes" id="UP000244446">
    <property type="component" value="Unassembled WGS sequence"/>
</dbReference>
<reference evidence="6 7" key="1">
    <citation type="submission" date="2018-04" db="EMBL/GenBank/DDBJ databases">
        <title>Pelagivirga bohaiensis gen. nov., sp. nov., a bacterium isolated from the Bohai Sea.</title>
        <authorList>
            <person name="Ji X."/>
        </authorList>
    </citation>
    <scope>NUCLEOTIDE SEQUENCE [LARGE SCALE GENOMIC DNA]</scope>
    <source>
        <strain evidence="6 7">BH-SD19</strain>
    </source>
</reference>
<proteinExistence type="predicted"/>
<dbReference type="Gene3D" id="1.10.10.10">
    <property type="entry name" value="Winged helix-like DNA-binding domain superfamily/Winged helix DNA-binding domain"/>
    <property type="match status" value="1"/>
</dbReference>
<dbReference type="InterPro" id="IPR000281">
    <property type="entry name" value="HTH_RpiR"/>
</dbReference>
<dbReference type="Gene3D" id="3.40.50.10490">
    <property type="entry name" value="Glucose-6-phosphate isomerase like protein, domain 1"/>
    <property type="match status" value="1"/>
</dbReference>
<dbReference type="AlphaFoldDB" id="A0A2T7G8B3"/>
<evidence type="ECO:0000313" key="6">
    <source>
        <dbReference type="EMBL" id="PVA10665.1"/>
    </source>
</evidence>
<organism evidence="6 7">
    <name type="scientific">Pelagivirga sediminicola</name>
    <dbReference type="NCBI Taxonomy" id="2170575"/>
    <lineage>
        <taxon>Bacteria</taxon>
        <taxon>Pseudomonadati</taxon>
        <taxon>Pseudomonadota</taxon>
        <taxon>Alphaproteobacteria</taxon>
        <taxon>Rhodobacterales</taxon>
        <taxon>Paracoccaceae</taxon>
        <taxon>Pelagivirga</taxon>
    </lineage>
</organism>
<dbReference type="PANTHER" id="PTHR30514">
    <property type="entry name" value="GLUCOKINASE"/>
    <property type="match status" value="1"/>
</dbReference>
<dbReference type="InterPro" id="IPR047640">
    <property type="entry name" value="RpiR-like"/>
</dbReference>
<sequence>MDNAMGASLTTITEKLTHALPTLPRKLAVAARYALDNPERIALESMRASAQACGVSGPTLLRLARHMGFAGYDEFRKDFQHIVIEQSFAPRVQALRSGFRNAPQGNLARDLAEAASRNIAETAAQLDPAAITAFVSSTARGGRTFVIGAGSMYWLAGLMEATGRIALSDLVSLAGGNVSATERILTIRPRDTLLALGVAPYAVQTVDAMHYARRAGADVFAITDRPSSPLALFAKAVFVTPTDSPHYYPSTIAVQLVVETLLAACVAASGDSTRQRLKQIDEIRRASGSYMD</sequence>
<dbReference type="OrthoDB" id="9814676at2"/>
<dbReference type="InterPro" id="IPR036388">
    <property type="entry name" value="WH-like_DNA-bd_sf"/>
</dbReference>
<dbReference type="InterPro" id="IPR009057">
    <property type="entry name" value="Homeodomain-like_sf"/>
</dbReference>
<dbReference type="InterPro" id="IPR035472">
    <property type="entry name" value="RpiR-like_SIS"/>
</dbReference>
<evidence type="ECO:0000256" key="3">
    <source>
        <dbReference type="ARBA" id="ARBA00023163"/>
    </source>
</evidence>
<dbReference type="CDD" id="cd05013">
    <property type="entry name" value="SIS_RpiR"/>
    <property type="match status" value="1"/>
</dbReference>
<feature type="domain" description="SIS" evidence="5">
    <location>
        <begin position="134"/>
        <end position="272"/>
    </location>
</feature>
<keyword evidence="1" id="KW-0805">Transcription regulation</keyword>
<evidence type="ECO:0000256" key="1">
    <source>
        <dbReference type="ARBA" id="ARBA00023015"/>
    </source>
</evidence>
<gene>
    <name evidence="6" type="ORF">DC366_07205</name>
</gene>
<dbReference type="InterPro" id="IPR001347">
    <property type="entry name" value="SIS_dom"/>
</dbReference>
<dbReference type="GO" id="GO:0003700">
    <property type="term" value="F:DNA-binding transcription factor activity"/>
    <property type="evidence" value="ECO:0007669"/>
    <property type="project" value="InterPro"/>
</dbReference>
<protein>
    <recommendedName>
        <fullName evidence="8">MurR/RpiR family transcriptional regulator</fullName>
    </recommendedName>
</protein>
<evidence type="ECO:0008006" key="8">
    <source>
        <dbReference type="Google" id="ProtNLM"/>
    </source>
</evidence>
<dbReference type="GO" id="GO:0003677">
    <property type="term" value="F:DNA binding"/>
    <property type="evidence" value="ECO:0007669"/>
    <property type="project" value="UniProtKB-KW"/>
</dbReference>
<dbReference type="Pfam" id="PF01380">
    <property type="entry name" value="SIS"/>
    <property type="match status" value="1"/>
</dbReference>
<keyword evidence="7" id="KW-1185">Reference proteome</keyword>
<dbReference type="Pfam" id="PF01418">
    <property type="entry name" value="HTH_6"/>
    <property type="match status" value="1"/>
</dbReference>
<comment type="caution">
    <text evidence="6">The sequence shown here is derived from an EMBL/GenBank/DDBJ whole genome shotgun (WGS) entry which is preliminary data.</text>
</comment>
<feature type="domain" description="HTH rpiR-type" evidence="4">
    <location>
        <begin position="10"/>
        <end position="86"/>
    </location>
</feature>
<dbReference type="SUPFAM" id="SSF53697">
    <property type="entry name" value="SIS domain"/>
    <property type="match status" value="1"/>
</dbReference>
<accession>A0A2T7G8B3</accession>
<evidence type="ECO:0000259" key="4">
    <source>
        <dbReference type="PROSITE" id="PS51071"/>
    </source>
</evidence>
<name>A0A2T7G8B3_9RHOB</name>
<dbReference type="GO" id="GO:1901135">
    <property type="term" value="P:carbohydrate derivative metabolic process"/>
    <property type="evidence" value="ECO:0007669"/>
    <property type="project" value="InterPro"/>
</dbReference>
<dbReference type="SUPFAM" id="SSF46689">
    <property type="entry name" value="Homeodomain-like"/>
    <property type="match status" value="1"/>
</dbReference>
<dbReference type="InterPro" id="IPR046348">
    <property type="entry name" value="SIS_dom_sf"/>
</dbReference>
<keyword evidence="3" id="KW-0804">Transcription</keyword>
<keyword evidence="2" id="KW-0238">DNA-binding</keyword>
<evidence type="ECO:0000256" key="2">
    <source>
        <dbReference type="ARBA" id="ARBA00023125"/>
    </source>
</evidence>
<dbReference type="PANTHER" id="PTHR30514:SF18">
    <property type="entry name" value="RPIR-FAMILY TRANSCRIPTIONAL REGULATOR"/>
    <property type="match status" value="1"/>
</dbReference>
<dbReference type="PROSITE" id="PS51071">
    <property type="entry name" value="HTH_RPIR"/>
    <property type="match status" value="1"/>
</dbReference>
<evidence type="ECO:0000313" key="7">
    <source>
        <dbReference type="Proteomes" id="UP000244446"/>
    </source>
</evidence>
<dbReference type="PROSITE" id="PS51464">
    <property type="entry name" value="SIS"/>
    <property type="match status" value="1"/>
</dbReference>
<dbReference type="GO" id="GO:0097367">
    <property type="term" value="F:carbohydrate derivative binding"/>
    <property type="evidence" value="ECO:0007669"/>
    <property type="project" value="InterPro"/>
</dbReference>
<dbReference type="EMBL" id="QCYH01000003">
    <property type="protein sequence ID" value="PVA10665.1"/>
    <property type="molecule type" value="Genomic_DNA"/>
</dbReference>